<protein>
    <submittedName>
        <fullName evidence="3">Uncharacterized protein</fullName>
    </submittedName>
</protein>
<dbReference type="Proteomes" id="UP001372834">
    <property type="component" value="Unassembled WGS sequence"/>
</dbReference>
<feature type="compositionally biased region" description="Polar residues" evidence="1">
    <location>
        <begin position="539"/>
        <end position="551"/>
    </location>
</feature>
<keyword evidence="2" id="KW-0732">Signal</keyword>
<feature type="compositionally biased region" description="Basic and acidic residues" evidence="1">
    <location>
        <begin position="837"/>
        <end position="848"/>
    </location>
</feature>
<feature type="region of interest" description="Disordered" evidence="1">
    <location>
        <begin position="219"/>
        <end position="244"/>
    </location>
</feature>
<feature type="region of interest" description="Disordered" evidence="1">
    <location>
        <begin position="701"/>
        <end position="754"/>
    </location>
</feature>
<dbReference type="AlphaFoldDB" id="A0AAN8PVF5"/>
<feature type="compositionally biased region" description="Polar residues" evidence="1">
    <location>
        <begin position="908"/>
        <end position="917"/>
    </location>
</feature>
<feature type="region of interest" description="Disordered" evidence="1">
    <location>
        <begin position="788"/>
        <end position="859"/>
    </location>
</feature>
<feature type="compositionally biased region" description="Basic residues" evidence="1">
    <location>
        <begin position="441"/>
        <end position="466"/>
    </location>
</feature>
<feature type="compositionally biased region" description="Polar residues" evidence="1">
    <location>
        <begin position="883"/>
        <end position="899"/>
    </location>
</feature>
<feature type="compositionally biased region" description="Polar residues" evidence="1">
    <location>
        <begin position="728"/>
        <end position="746"/>
    </location>
</feature>
<dbReference type="EMBL" id="JAWJWE010000004">
    <property type="protein sequence ID" value="KAK6636451.1"/>
    <property type="molecule type" value="Genomic_DNA"/>
</dbReference>
<name>A0AAN8PVF5_POLSC</name>
<feature type="region of interest" description="Disordered" evidence="1">
    <location>
        <begin position="412"/>
        <end position="476"/>
    </location>
</feature>
<feature type="signal peptide" evidence="2">
    <location>
        <begin position="1"/>
        <end position="16"/>
    </location>
</feature>
<comment type="caution">
    <text evidence="3">The sequence shown here is derived from an EMBL/GenBank/DDBJ whole genome shotgun (WGS) entry which is preliminary data.</text>
</comment>
<feature type="region of interest" description="Disordered" evidence="1">
    <location>
        <begin position="538"/>
        <end position="569"/>
    </location>
</feature>
<sequence length="1066" mass="121634">MMKIVFILQVVLLSLGENDACLPTRSRGPLHSYLPATIQILHHYKDQLRRYYPYAFSTVCRFGNSRKPKETEIAKDGDVSRKLENGTFISVPEGADFCVFPTDSSFSRLLKDLYIEAKNKNLQEFQGFSYRVLLQLEKTSNMTSADQLHFIFDNLLKEKIITGPVTCKIYNLMDDLKVPSSKLYRNLLLGPQCNCQCSNNRNNLSRNFESVSTIRDEGYGNKFGERKSEYSSSQRDPIDERTKQQLSSMRQKACRFIISQSDCSSEAESCCNPSNCQNRNNGGGGNLIKQARESIDYIPQSEFLRKFSAQCNCKCSDKNQKQRSFSANENHSMVPRVCQECIVKSTEIIKLLELLHNQGFTADNQESNQTYGSCRCCSEQEGERNGINRIVKTCRSVVDELKNVLTNMGPCLNEEDYNRNNTGEESQNMDDYYNERDSHGKKQKSKSQHVSRSKKRVKCRGRRKKSNGSEKCHSQENFEPSLKKPYETSCDRCWRYASPSRSPVNKPSQRYDPNFRRAHSAQDLLSNVTERNDDDVEVFQSNPSPGRTQHSANRRTRDQVRQQECDESSTRVKDLMLQYPDSRSQTRYQKDRACDEIERYISVDHSDRKLRAKNNTPGYFSFERLLLPQKNEKMPELNYSLSPLSTGRGNLSSLDATEYKDIAYRKNQTPKESPFIKVDVIPSSYRDKSCTNNPCCTCRHDSEGLNSKGRSPRNPTRPASVRNEESVQDTSSRGYQRATSGRNNVPNGVVKPSTECCCHKTQNSKGGGNRYQPTSSGNNAREEMLPVRTQSSVFGQMSPRSPSDTRPRTRTQYDARRSPSGEYQNQFSGQRSSSANRVKDSMQMRCTDHQNSTARSKQENYLEEIKSPCKARCCHCSLKKANDQTNSYDRSSPTRNRTVNGPEMNENYFPSQENGQPCSRRAESQGCKGTKGPCPHRANRTDNDSPNGRNFADNQRYYSRGKESGRGERVSSPGGQTGSYQSTPKKYCVFYMTKSKSDNANDVEVLVEELTERRNEVGKDSKMSDLKDKMRRVEVSPLESMALRFQKGVCESTKNLRPESSRILYF</sequence>
<feature type="compositionally biased region" description="Basic and acidic residues" evidence="1">
    <location>
        <begin position="960"/>
        <end position="969"/>
    </location>
</feature>
<feature type="chain" id="PRO_5042815890" evidence="2">
    <location>
        <begin position="17"/>
        <end position="1066"/>
    </location>
</feature>
<feature type="region of interest" description="Disordered" evidence="1">
    <location>
        <begin position="883"/>
        <end position="982"/>
    </location>
</feature>
<organism evidence="3 4">
    <name type="scientific">Polyplax serrata</name>
    <name type="common">Common mouse louse</name>
    <dbReference type="NCBI Taxonomy" id="468196"/>
    <lineage>
        <taxon>Eukaryota</taxon>
        <taxon>Metazoa</taxon>
        <taxon>Ecdysozoa</taxon>
        <taxon>Arthropoda</taxon>
        <taxon>Hexapoda</taxon>
        <taxon>Insecta</taxon>
        <taxon>Pterygota</taxon>
        <taxon>Neoptera</taxon>
        <taxon>Paraneoptera</taxon>
        <taxon>Psocodea</taxon>
        <taxon>Troctomorpha</taxon>
        <taxon>Phthiraptera</taxon>
        <taxon>Anoplura</taxon>
        <taxon>Polyplacidae</taxon>
        <taxon>Polyplax</taxon>
    </lineage>
</organism>
<feature type="region of interest" description="Disordered" evidence="1">
    <location>
        <begin position="761"/>
        <end position="780"/>
    </location>
</feature>
<evidence type="ECO:0000256" key="2">
    <source>
        <dbReference type="SAM" id="SignalP"/>
    </source>
</evidence>
<evidence type="ECO:0000313" key="4">
    <source>
        <dbReference type="Proteomes" id="UP001372834"/>
    </source>
</evidence>
<evidence type="ECO:0000256" key="1">
    <source>
        <dbReference type="SAM" id="MobiDB-lite"/>
    </source>
</evidence>
<feature type="compositionally biased region" description="Basic and acidic residues" evidence="1">
    <location>
        <begin position="555"/>
        <end position="569"/>
    </location>
</feature>
<evidence type="ECO:0000313" key="3">
    <source>
        <dbReference type="EMBL" id="KAK6636451.1"/>
    </source>
</evidence>
<feature type="compositionally biased region" description="Polar residues" evidence="1">
    <location>
        <begin position="821"/>
        <end position="836"/>
    </location>
</feature>
<reference evidence="3 4" key="1">
    <citation type="submission" date="2023-10" db="EMBL/GenBank/DDBJ databases">
        <title>Genomes of two closely related lineages of the louse Polyplax serrata with different host specificities.</title>
        <authorList>
            <person name="Martinu J."/>
            <person name="Tarabai H."/>
            <person name="Stefka J."/>
            <person name="Hypsa V."/>
        </authorList>
    </citation>
    <scope>NUCLEOTIDE SEQUENCE [LARGE SCALE GENOMIC DNA]</scope>
    <source>
        <strain evidence="3">HR10_N</strain>
    </source>
</reference>
<gene>
    <name evidence="3" type="ORF">RUM43_010112</name>
</gene>
<feature type="compositionally biased region" description="Basic and acidic residues" evidence="1">
    <location>
        <begin position="219"/>
        <end position="229"/>
    </location>
</feature>
<feature type="compositionally biased region" description="Basic and acidic residues" evidence="1">
    <location>
        <begin position="467"/>
        <end position="476"/>
    </location>
</feature>
<accession>A0AAN8PVF5</accession>
<feature type="compositionally biased region" description="Polar residues" evidence="1">
    <location>
        <begin position="944"/>
        <end position="957"/>
    </location>
</feature>
<proteinExistence type="predicted"/>
<feature type="compositionally biased region" description="Basic and acidic residues" evidence="1">
    <location>
        <begin position="803"/>
        <end position="819"/>
    </location>
</feature>